<comment type="catalytic activity">
    <reaction evidence="9">
        <text>D-ribose 5-phosphate + ATP = 5-phospho-alpha-D-ribose 1-diphosphate + AMP + H(+)</text>
        <dbReference type="Rhea" id="RHEA:15609"/>
        <dbReference type="ChEBI" id="CHEBI:15378"/>
        <dbReference type="ChEBI" id="CHEBI:30616"/>
        <dbReference type="ChEBI" id="CHEBI:58017"/>
        <dbReference type="ChEBI" id="CHEBI:78346"/>
        <dbReference type="ChEBI" id="CHEBI:456215"/>
        <dbReference type="EC" id="2.7.6.1"/>
    </reaction>
</comment>
<dbReference type="PANTHER" id="PTHR10210:SF32">
    <property type="entry name" value="RIBOSE-PHOSPHATE PYROPHOSPHOKINASE 2"/>
    <property type="match status" value="1"/>
</dbReference>
<keyword evidence="8" id="KW-0460">Magnesium</keyword>
<keyword evidence="2 11" id="KW-0808">Transferase</keyword>
<dbReference type="InterPro" id="IPR005946">
    <property type="entry name" value="Rib-P_diPkinase"/>
</dbReference>
<dbReference type="Pfam" id="PF14572">
    <property type="entry name" value="Pribosyl_synth"/>
    <property type="match status" value="1"/>
</dbReference>
<dbReference type="Gene3D" id="3.40.50.2020">
    <property type="match status" value="2"/>
</dbReference>
<reference evidence="11" key="1">
    <citation type="submission" date="2016-01" db="EMBL/GenBank/DDBJ databases">
        <authorList>
            <person name="Mcilroy J.S."/>
            <person name="Karst M S."/>
            <person name="Albertsen M."/>
        </authorList>
    </citation>
    <scope>NUCLEOTIDE SEQUENCE</scope>
    <source>
        <strain evidence="11">Cfx-K</strain>
    </source>
</reference>
<keyword evidence="7" id="KW-0067">ATP-binding</keyword>
<evidence type="ECO:0000256" key="9">
    <source>
        <dbReference type="ARBA" id="ARBA00049535"/>
    </source>
</evidence>
<dbReference type="KEGG" id="pbf:CFX0092_A0400"/>
<dbReference type="CDD" id="cd06223">
    <property type="entry name" value="PRTases_typeI"/>
    <property type="match status" value="1"/>
</dbReference>
<dbReference type="GO" id="GO:0006164">
    <property type="term" value="P:purine nucleotide biosynthetic process"/>
    <property type="evidence" value="ECO:0007669"/>
    <property type="project" value="TreeGrafter"/>
</dbReference>
<dbReference type="InterPro" id="IPR000836">
    <property type="entry name" value="PRTase_dom"/>
</dbReference>
<keyword evidence="4" id="KW-0545">Nucleotide biosynthesis</keyword>
<dbReference type="PANTHER" id="PTHR10210">
    <property type="entry name" value="RIBOSE-PHOSPHATE DIPHOSPHOKINASE FAMILY MEMBER"/>
    <property type="match status" value="1"/>
</dbReference>
<dbReference type="FunFam" id="3.40.50.2020:FF:000007">
    <property type="entry name" value="Ribose-phosphate pyrophosphokinase"/>
    <property type="match status" value="1"/>
</dbReference>
<keyword evidence="12" id="KW-1185">Reference proteome</keyword>
<dbReference type="Proteomes" id="UP000215027">
    <property type="component" value="Chromosome I"/>
</dbReference>
<dbReference type="RefSeq" id="WP_095041916.1">
    <property type="nucleotide sequence ID" value="NZ_LN890655.1"/>
</dbReference>
<dbReference type="SMART" id="SM01400">
    <property type="entry name" value="Pribosyltran_N"/>
    <property type="match status" value="1"/>
</dbReference>
<evidence type="ECO:0000259" key="10">
    <source>
        <dbReference type="Pfam" id="PF13793"/>
    </source>
</evidence>
<keyword evidence="5" id="KW-0547">Nucleotide-binding</keyword>
<dbReference type="GO" id="GO:0006015">
    <property type="term" value="P:5-phosphoribose 1-diphosphate biosynthetic process"/>
    <property type="evidence" value="ECO:0007669"/>
    <property type="project" value="TreeGrafter"/>
</dbReference>
<dbReference type="EMBL" id="LN890655">
    <property type="protein sequence ID" value="CUS02281.2"/>
    <property type="molecule type" value="Genomic_DNA"/>
</dbReference>
<dbReference type="GO" id="GO:0004749">
    <property type="term" value="F:ribose phosphate diphosphokinase activity"/>
    <property type="evidence" value="ECO:0007669"/>
    <property type="project" value="UniProtKB-EC"/>
</dbReference>
<proteinExistence type="predicted"/>
<keyword evidence="6" id="KW-0418">Kinase</keyword>
<dbReference type="GO" id="GO:0000287">
    <property type="term" value="F:magnesium ion binding"/>
    <property type="evidence" value="ECO:0007669"/>
    <property type="project" value="InterPro"/>
</dbReference>
<dbReference type="NCBIfam" id="TIGR01251">
    <property type="entry name" value="ribP_PPkin"/>
    <property type="match status" value="1"/>
</dbReference>
<sequence length="333" mass="36448">MSQHFSSFSQDNVRLFSGRSNPALASSIAENLGVRLEPTHFSRFSNDNLFVQLGASVRGRLVYIVQSLVPPVSDHLMELLMMLDIAKSAAAKEIHAVIPYFSYARSDKKDAPRISITARLVADLLHTAGATHIMTMTLHSPQVHGFFSVPADPLTARGLIADYLLQRQYSAEDTVVVSPDVGSAKSAARFAEMMGLGVATANKTRLDDTRVQYSGLIGRQVSGYRRALIHDDEIATGGTIVELTHLLREHGLEEIIVICTHGVFLRDALERLEAIPEIVEIITTDTVPQSPGPDSKLAVLSTGPVFAGAIMQNYHHRSIGELFDFGDRTMLEE</sequence>
<gene>
    <name evidence="11" type="ORF">CFX0092_A0400</name>
</gene>
<organism evidence="11 12">
    <name type="scientific">Candidatus Promineifilum breve</name>
    <dbReference type="NCBI Taxonomy" id="1806508"/>
    <lineage>
        <taxon>Bacteria</taxon>
        <taxon>Bacillati</taxon>
        <taxon>Chloroflexota</taxon>
        <taxon>Ardenticatenia</taxon>
        <taxon>Candidatus Promineifilales</taxon>
        <taxon>Candidatus Promineifilaceae</taxon>
        <taxon>Candidatus Promineifilum</taxon>
    </lineage>
</organism>
<evidence type="ECO:0000256" key="1">
    <source>
        <dbReference type="ARBA" id="ARBA00013247"/>
    </source>
</evidence>
<evidence type="ECO:0000256" key="3">
    <source>
        <dbReference type="ARBA" id="ARBA00022723"/>
    </source>
</evidence>
<accession>A0A160SY03</accession>
<dbReference type="GO" id="GO:0002189">
    <property type="term" value="C:ribose phosphate diphosphokinase complex"/>
    <property type="evidence" value="ECO:0007669"/>
    <property type="project" value="TreeGrafter"/>
</dbReference>
<dbReference type="AlphaFoldDB" id="A0A160SY03"/>
<protein>
    <recommendedName>
        <fullName evidence="1">ribose-phosphate diphosphokinase</fullName>
        <ecNumber evidence="1">2.7.6.1</ecNumber>
    </recommendedName>
</protein>
<dbReference type="OrthoDB" id="9777067at2"/>
<dbReference type="GO" id="GO:0016301">
    <property type="term" value="F:kinase activity"/>
    <property type="evidence" value="ECO:0007669"/>
    <property type="project" value="UniProtKB-KW"/>
</dbReference>
<dbReference type="SUPFAM" id="SSF53271">
    <property type="entry name" value="PRTase-like"/>
    <property type="match status" value="2"/>
</dbReference>
<dbReference type="Pfam" id="PF13793">
    <property type="entry name" value="Pribosyltran_N"/>
    <property type="match status" value="1"/>
</dbReference>
<dbReference type="GO" id="GO:0005524">
    <property type="term" value="F:ATP binding"/>
    <property type="evidence" value="ECO:0007669"/>
    <property type="project" value="UniProtKB-KW"/>
</dbReference>
<dbReference type="InterPro" id="IPR029057">
    <property type="entry name" value="PRTase-like"/>
</dbReference>
<dbReference type="GO" id="GO:0005737">
    <property type="term" value="C:cytoplasm"/>
    <property type="evidence" value="ECO:0007669"/>
    <property type="project" value="TreeGrafter"/>
</dbReference>
<evidence type="ECO:0000256" key="2">
    <source>
        <dbReference type="ARBA" id="ARBA00022679"/>
    </source>
</evidence>
<evidence type="ECO:0000256" key="4">
    <source>
        <dbReference type="ARBA" id="ARBA00022727"/>
    </source>
</evidence>
<evidence type="ECO:0000256" key="5">
    <source>
        <dbReference type="ARBA" id="ARBA00022741"/>
    </source>
</evidence>
<keyword evidence="3" id="KW-0479">Metal-binding</keyword>
<evidence type="ECO:0000256" key="7">
    <source>
        <dbReference type="ARBA" id="ARBA00022840"/>
    </source>
</evidence>
<name>A0A160SY03_9CHLR</name>
<evidence type="ECO:0000313" key="11">
    <source>
        <dbReference type="EMBL" id="CUS02281.2"/>
    </source>
</evidence>
<evidence type="ECO:0000313" key="12">
    <source>
        <dbReference type="Proteomes" id="UP000215027"/>
    </source>
</evidence>
<dbReference type="EC" id="2.7.6.1" evidence="1"/>
<dbReference type="InterPro" id="IPR029099">
    <property type="entry name" value="Pribosyltran_N"/>
</dbReference>
<feature type="domain" description="Ribose-phosphate pyrophosphokinase N-terminal" evidence="10">
    <location>
        <begin position="14"/>
        <end position="129"/>
    </location>
</feature>
<evidence type="ECO:0000256" key="8">
    <source>
        <dbReference type="ARBA" id="ARBA00022842"/>
    </source>
</evidence>
<evidence type="ECO:0000256" key="6">
    <source>
        <dbReference type="ARBA" id="ARBA00022777"/>
    </source>
</evidence>